<dbReference type="EMBL" id="CP013987">
    <property type="protein sequence ID" value="ALZ84391.1"/>
    <property type="molecule type" value="Genomic_DNA"/>
</dbReference>
<reference evidence="2 3" key="1">
    <citation type="submission" date="2016-01" db="EMBL/GenBank/DDBJ databases">
        <title>Annotation of Pseudomonas oryzihabitans USDA-ARS-USMARC-56511.</title>
        <authorList>
            <person name="Harhay G.P."/>
            <person name="Harhay D.M."/>
            <person name="Smith T.P.L."/>
            <person name="Bono J.L."/>
            <person name="Heaton M.P."/>
            <person name="Clawson M.L."/>
            <person name="Chitko-Mckown C.G."/>
            <person name="Capik S.F."/>
            <person name="DeDonder K.D."/>
            <person name="Apley M.D."/>
            <person name="Lubbers B.V."/>
            <person name="White B.J."/>
            <person name="Larson R.L."/>
        </authorList>
    </citation>
    <scope>NUCLEOTIDE SEQUENCE [LARGE SCALE GENOMIC DNA]</scope>
    <source>
        <strain evidence="2 3">USDA-ARS-USMARC-56511</strain>
    </source>
</reference>
<dbReference type="AlphaFoldDB" id="A0A0U4VMZ0"/>
<dbReference type="Pfam" id="PF01425">
    <property type="entry name" value="Amidase"/>
    <property type="match status" value="1"/>
</dbReference>
<evidence type="ECO:0000313" key="2">
    <source>
        <dbReference type="EMBL" id="ALZ84391.1"/>
    </source>
</evidence>
<gene>
    <name evidence="2" type="ORF">APT59_09320</name>
</gene>
<dbReference type="KEGG" id="por:APT59_09320"/>
<dbReference type="Gene3D" id="3.90.1300.10">
    <property type="entry name" value="Amidase signature (AS) domain"/>
    <property type="match status" value="1"/>
</dbReference>
<dbReference type="GO" id="GO:0003824">
    <property type="term" value="F:catalytic activity"/>
    <property type="evidence" value="ECO:0007669"/>
    <property type="project" value="InterPro"/>
</dbReference>
<dbReference type="PANTHER" id="PTHR11895:SF176">
    <property type="entry name" value="AMIDASE AMID-RELATED"/>
    <property type="match status" value="1"/>
</dbReference>
<accession>A0A0U4VMZ0</accession>
<dbReference type="PANTHER" id="PTHR11895">
    <property type="entry name" value="TRANSAMIDASE"/>
    <property type="match status" value="1"/>
</dbReference>
<dbReference type="SUPFAM" id="SSF75304">
    <property type="entry name" value="Amidase signature (AS) enzymes"/>
    <property type="match status" value="1"/>
</dbReference>
<dbReference type="InterPro" id="IPR020556">
    <property type="entry name" value="Amidase_CS"/>
</dbReference>
<dbReference type="InterPro" id="IPR000120">
    <property type="entry name" value="Amidase"/>
</dbReference>
<organism evidence="2 3">
    <name type="scientific">Pseudomonas oryzihabitans</name>
    <dbReference type="NCBI Taxonomy" id="47885"/>
    <lineage>
        <taxon>Bacteria</taxon>
        <taxon>Pseudomonadati</taxon>
        <taxon>Pseudomonadota</taxon>
        <taxon>Gammaproteobacteria</taxon>
        <taxon>Pseudomonadales</taxon>
        <taxon>Pseudomonadaceae</taxon>
        <taxon>Pseudomonas</taxon>
    </lineage>
</organism>
<evidence type="ECO:0000259" key="1">
    <source>
        <dbReference type="Pfam" id="PF01425"/>
    </source>
</evidence>
<protein>
    <submittedName>
        <fullName evidence="2">Amidase</fullName>
    </submittedName>
</protein>
<dbReference type="NCBIfam" id="NF004766">
    <property type="entry name" value="PRK06102.1"/>
    <property type="match status" value="1"/>
</dbReference>
<evidence type="ECO:0000313" key="3">
    <source>
        <dbReference type="Proteomes" id="UP000064137"/>
    </source>
</evidence>
<feature type="domain" description="Amidase" evidence="1">
    <location>
        <begin position="41"/>
        <end position="440"/>
    </location>
</feature>
<dbReference type="Proteomes" id="UP000064137">
    <property type="component" value="Chromosome"/>
</dbReference>
<name>A0A0U4VMZ0_9PSED</name>
<dbReference type="OrthoDB" id="8872210at2"/>
<dbReference type="PROSITE" id="PS00571">
    <property type="entry name" value="AMIDASES"/>
    <property type="match status" value="1"/>
</dbReference>
<dbReference type="InterPro" id="IPR023631">
    <property type="entry name" value="Amidase_dom"/>
</dbReference>
<dbReference type="InterPro" id="IPR036928">
    <property type="entry name" value="AS_sf"/>
</dbReference>
<proteinExistence type="predicted"/>
<dbReference type="RefSeq" id="WP_059314587.1">
    <property type="nucleotide sequence ID" value="NZ_CP013987.1"/>
</dbReference>
<sequence length="452" mass="47072">MMESAQALAMDAVGLGEAYAAGTLDPVAVFEAALGCAQSSSSVFITLTMARGRAEALASRERWRAGQPRSPLDGVPLAWKDLFDLQGEITTCGAELRRAASPATIDAVMVQRLSQAGLVSLGKVNLSEFAYSGIGLNPHFGTPANPWASGEVRIPGGSSSGSAVAVAAGIVPLALGTDTAGSVRLPAALNGLVGYRPSLGRYPAAGIFPLAASYDAPGPLARSLRDVQCLDHLLVGGAARPLPAATDLRVVLDVSVLDDARIEPAVRANLLAAAERLARAGVSVERRARTVFAEALEFLAEEGWPGAVEAFALHRDVLDGPDAAHLDPRVRQRLERARALPVDHLAVLHERRDQLRARFAAEFAEALLLVPTVSRVAPLLAPLEADADLFAATNLELLRLTMAGSLLGAPGVSLPSGRDAQGLPTGLLLVAPAAADERLLDAATILEAQLRV</sequence>